<keyword evidence="1" id="KW-0732">Signal</keyword>
<evidence type="ECO:0000313" key="2">
    <source>
        <dbReference type="EMBL" id="MTW34730.1"/>
    </source>
</evidence>
<organism evidence="2 3">
    <name type="scientific">Pseudoduganella danionis</name>
    <dbReference type="NCBI Taxonomy" id="1890295"/>
    <lineage>
        <taxon>Bacteria</taxon>
        <taxon>Pseudomonadati</taxon>
        <taxon>Pseudomonadota</taxon>
        <taxon>Betaproteobacteria</taxon>
        <taxon>Burkholderiales</taxon>
        <taxon>Oxalobacteraceae</taxon>
        <taxon>Telluria group</taxon>
        <taxon>Pseudoduganella</taxon>
    </lineage>
</organism>
<evidence type="ECO:0000256" key="1">
    <source>
        <dbReference type="SAM" id="SignalP"/>
    </source>
</evidence>
<name>A0ABW9SSX5_9BURK</name>
<sequence length="483" mass="54183">MAKSHLLKSLFLATSVLALSAQASHEELVLYKIFHDYQHSVPAQDRPYRLQLDGRQIKLGYTDKTGAIVTDQHQPKTRQEFVADIWGLGIYVFVIDEKDRISVKYLGDSDSDHYLSGTCPRTASTCSSNGFYWIRLLGINSNFASEPYSLTLQGNTVEGAVDADGYLFIPMNTPPAISETITLRLCMGPAISIKVGLDIKDSESAIIQSGNVPAPTVKSCKSSTLKNYSLRYAKVNHGMPYIFSQWANGSTPSELIEQKRSTEQALLKDYELQATANNDRMAWLGALPPTWSDTEFSGRQDKLFHSLKADISFTKEDLLQFHCKTPDQVGNVPSMDAVEAYIDAYSSDSPTQVQLTHLYQAAAQGNWLAIALVYSYESTQGRQKDDNPYIHNYRMLQLREWLHARRIGAVYTIWGDTLNSTGYVTDMPYYYAALHDGYSSQYEIGAMLQNESDPRYRDIGLKMQACALHALPAYGKLFQNTRD</sequence>
<keyword evidence="3" id="KW-1185">Reference proteome</keyword>
<protein>
    <submittedName>
        <fullName evidence="2">Uncharacterized protein</fullName>
    </submittedName>
</protein>
<comment type="caution">
    <text evidence="2">The sequence shown here is derived from an EMBL/GenBank/DDBJ whole genome shotgun (WGS) entry which is preliminary data.</text>
</comment>
<proteinExistence type="predicted"/>
<feature type="signal peptide" evidence="1">
    <location>
        <begin position="1"/>
        <end position="23"/>
    </location>
</feature>
<feature type="chain" id="PRO_5045813709" evidence="1">
    <location>
        <begin position="24"/>
        <end position="483"/>
    </location>
</feature>
<evidence type="ECO:0000313" key="3">
    <source>
        <dbReference type="Proteomes" id="UP000735592"/>
    </source>
</evidence>
<reference evidence="2 3" key="1">
    <citation type="submission" date="2019-11" db="EMBL/GenBank/DDBJ databases">
        <title>Type strains purchased from KCTC, JCM and DSMZ.</title>
        <authorList>
            <person name="Lu H."/>
        </authorList>
    </citation>
    <scope>NUCLEOTIDE SEQUENCE [LARGE SCALE GENOMIC DNA]</scope>
    <source>
        <strain evidence="2 3">DSM 103461</strain>
    </source>
</reference>
<accession>A0ABW9SSX5</accession>
<dbReference type="EMBL" id="WNKW01000005">
    <property type="protein sequence ID" value="MTW34730.1"/>
    <property type="molecule type" value="Genomic_DNA"/>
</dbReference>
<dbReference type="RefSeq" id="WP_155436085.1">
    <property type="nucleotide sequence ID" value="NZ_JBHLXK010000006.1"/>
</dbReference>
<dbReference type="Proteomes" id="UP000735592">
    <property type="component" value="Unassembled WGS sequence"/>
</dbReference>
<gene>
    <name evidence="2" type="ORF">GM655_18145</name>
</gene>